<keyword evidence="2" id="KW-0732">Signal</keyword>
<evidence type="ECO:0000256" key="1">
    <source>
        <dbReference type="PROSITE-ProRule" id="PRU01005"/>
    </source>
</evidence>
<dbReference type="AlphaFoldDB" id="A0AAF5DHT1"/>
<dbReference type="Gene3D" id="3.40.33.10">
    <property type="entry name" value="CAP"/>
    <property type="match status" value="1"/>
</dbReference>
<comment type="caution">
    <text evidence="1">Lacks conserved residue(s) required for the propagation of feature annotation.</text>
</comment>
<protein>
    <recommendedName>
        <fullName evidence="3">ShKT domain-containing protein</fullName>
    </recommendedName>
</protein>
<proteinExistence type="predicted"/>
<dbReference type="SUPFAM" id="SSF55797">
    <property type="entry name" value="PR-1-like"/>
    <property type="match status" value="1"/>
</dbReference>
<dbReference type="InterPro" id="IPR014044">
    <property type="entry name" value="CAP_dom"/>
</dbReference>
<sequence length="640" mass="69957">MSYRFLLTFFLLEYFVFGYVISLDGNEVNSFVSQFTSNEQGQIVQRHNDLRSGLALGIFGLPEGSNIQAMVYDLNLEMYAKKHTDKCIFELSNVEDFGENIFKTNSSEGPLFTLLLGINIWWDQIKHVTSNKFIPYNKIFNFAQMAWAKTNKVGCSVNDCGTFKLALCYYNPRGNIDNNDIYQAGSYCEDDNDCVNVNNGKCLIGKGLCSVVNNNEEVNITANNVNINEVTINSEVESNDLQNSPENSISLGNIGGGLIDTVSNGINDAGSFIKNTSSNLVSQAENTANNLLNGATNLFNNVGQTIGNATNNLFNNTRNIANIIKGALSLNSNGTQDTQQIIGQLNSTLVNNTDNTVQNLITILNGLQNNTQSDLSNLVQLFNNGTLNETDFIGNLTNMINITLPGFGNISKINLPTFNGTVNLFNTTSNIDNLFNNITNNSLNNLTTLAETLLNQTDKNSSEIVTQLNNVTESFLNTTQTTVNVTTITNNNESAIITTTSIENLLNETLNTSFILTTPSTENVTSISGSSSISPEINISTTTVINSNSSISNETTTLIPLEITTTCEWGIICTSNIQVTNQILENIITISPILNNSSSTIDTSGCKDLQENCDIMVLLCSLSMYQPFMFKTCPKTCKQC</sequence>
<dbReference type="PANTHER" id="PTHR10334">
    <property type="entry name" value="CYSTEINE-RICH SECRETORY PROTEIN-RELATED"/>
    <property type="match status" value="1"/>
</dbReference>
<keyword evidence="1" id="KW-1015">Disulfide bond</keyword>
<evidence type="ECO:0000313" key="4">
    <source>
        <dbReference type="Proteomes" id="UP000035681"/>
    </source>
</evidence>
<dbReference type="WBParaSite" id="TCONS_00013012.p1">
    <property type="protein sequence ID" value="TCONS_00013012.p1"/>
    <property type="gene ID" value="XLOC_008800"/>
</dbReference>
<dbReference type="Proteomes" id="UP000035681">
    <property type="component" value="Unplaced"/>
</dbReference>
<organism evidence="4 5">
    <name type="scientific">Strongyloides stercoralis</name>
    <name type="common">Threadworm</name>
    <dbReference type="NCBI Taxonomy" id="6248"/>
    <lineage>
        <taxon>Eukaryota</taxon>
        <taxon>Metazoa</taxon>
        <taxon>Ecdysozoa</taxon>
        <taxon>Nematoda</taxon>
        <taxon>Chromadorea</taxon>
        <taxon>Rhabditida</taxon>
        <taxon>Tylenchina</taxon>
        <taxon>Panagrolaimomorpha</taxon>
        <taxon>Strongyloidoidea</taxon>
        <taxon>Strongyloididae</taxon>
        <taxon>Strongyloides</taxon>
    </lineage>
</organism>
<dbReference type="SMART" id="SM00198">
    <property type="entry name" value="SCP"/>
    <property type="match status" value="1"/>
</dbReference>
<reference evidence="5" key="1">
    <citation type="submission" date="2024-02" db="UniProtKB">
        <authorList>
            <consortium name="WormBaseParasite"/>
        </authorList>
    </citation>
    <scope>IDENTIFICATION</scope>
</reference>
<feature type="chain" id="PRO_5042279623" description="ShKT domain-containing protein" evidence="2">
    <location>
        <begin position="19"/>
        <end position="640"/>
    </location>
</feature>
<feature type="disulfide bond" evidence="1">
    <location>
        <begin position="606"/>
        <end position="640"/>
    </location>
</feature>
<dbReference type="InterPro" id="IPR001283">
    <property type="entry name" value="CRISP-related"/>
</dbReference>
<evidence type="ECO:0000256" key="2">
    <source>
        <dbReference type="SAM" id="SignalP"/>
    </source>
</evidence>
<feature type="signal peptide" evidence="2">
    <location>
        <begin position="1"/>
        <end position="18"/>
    </location>
</feature>
<dbReference type="InterPro" id="IPR003582">
    <property type="entry name" value="ShKT_dom"/>
</dbReference>
<dbReference type="Pfam" id="PF00188">
    <property type="entry name" value="CAP"/>
    <property type="match status" value="1"/>
</dbReference>
<name>A0AAF5DHT1_STRER</name>
<evidence type="ECO:0000259" key="3">
    <source>
        <dbReference type="PROSITE" id="PS51670"/>
    </source>
</evidence>
<dbReference type="PROSITE" id="PS51670">
    <property type="entry name" value="SHKT"/>
    <property type="match status" value="1"/>
</dbReference>
<keyword evidence="4" id="KW-1185">Reference proteome</keyword>
<accession>A0AAF5DHT1</accession>
<dbReference type="CDD" id="cd05380">
    <property type="entry name" value="CAP_euk"/>
    <property type="match status" value="1"/>
</dbReference>
<evidence type="ECO:0000313" key="5">
    <source>
        <dbReference type="WBParaSite" id="TCONS_00013012.p1"/>
    </source>
</evidence>
<dbReference type="Pfam" id="PF01549">
    <property type="entry name" value="ShK"/>
    <property type="match status" value="1"/>
</dbReference>
<dbReference type="InterPro" id="IPR035940">
    <property type="entry name" value="CAP_sf"/>
</dbReference>
<feature type="domain" description="ShKT" evidence="3">
    <location>
        <begin position="606"/>
        <end position="640"/>
    </location>
</feature>